<gene>
    <name evidence="3" type="ORF">TrCOL_g5403</name>
</gene>
<dbReference type="SUPFAM" id="SSF51197">
    <property type="entry name" value="Clavaminate synthase-like"/>
    <property type="match status" value="1"/>
</dbReference>
<feature type="domain" description="Fe2OG dioxygenase" evidence="2">
    <location>
        <begin position="138"/>
        <end position="246"/>
    </location>
</feature>
<feature type="coiled-coil region" evidence="1">
    <location>
        <begin position="312"/>
        <end position="339"/>
    </location>
</feature>
<reference evidence="4" key="1">
    <citation type="journal article" date="2023" name="Commun. Biol.">
        <title>Genome analysis of Parmales, the sister group of diatoms, reveals the evolutionary specialization of diatoms from phago-mixotrophs to photoautotrophs.</title>
        <authorList>
            <person name="Ban H."/>
            <person name="Sato S."/>
            <person name="Yoshikawa S."/>
            <person name="Yamada K."/>
            <person name="Nakamura Y."/>
            <person name="Ichinomiya M."/>
            <person name="Sato N."/>
            <person name="Blanc-Mathieu R."/>
            <person name="Endo H."/>
            <person name="Kuwata A."/>
            <person name="Ogata H."/>
        </authorList>
    </citation>
    <scope>NUCLEOTIDE SEQUENCE [LARGE SCALE GENOMIC DNA]</scope>
</reference>
<evidence type="ECO:0000313" key="4">
    <source>
        <dbReference type="Proteomes" id="UP001165065"/>
    </source>
</evidence>
<dbReference type="PANTHER" id="PTHR47990">
    <property type="entry name" value="2-OXOGLUTARATE (2OG) AND FE(II)-DEPENDENT OXYGENASE SUPERFAMILY PROTEIN-RELATED"/>
    <property type="match status" value="1"/>
</dbReference>
<name>A0A9W7LFW1_9STRA</name>
<dbReference type="Pfam" id="PF03171">
    <property type="entry name" value="2OG-FeII_Oxy"/>
    <property type="match status" value="1"/>
</dbReference>
<dbReference type="OrthoDB" id="10260017at2759"/>
<evidence type="ECO:0000313" key="3">
    <source>
        <dbReference type="EMBL" id="GMI48939.1"/>
    </source>
</evidence>
<keyword evidence="1" id="KW-0175">Coiled coil</keyword>
<comment type="caution">
    <text evidence="3">The sequence shown here is derived from an EMBL/GenBank/DDBJ whole genome shotgun (WGS) entry which is preliminary data.</text>
</comment>
<dbReference type="AlphaFoldDB" id="A0A9W7LFW1"/>
<evidence type="ECO:0000259" key="2">
    <source>
        <dbReference type="PROSITE" id="PS51471"/>
    </source>
</evidence>
<proteinExistence type="predicted"/>
<keyword evidence="4" id="KW-1185">Reference proteome</keyword>
<sequence length="1006" mass="110749">MTSIASLLDSGIATFDLSSSENAISSEFSAVKQCLFDIVDSTSPHPLTIPLDADSGTVSGVHGFGGMSKYNTCRAGVVMSDGNIVQLEGWDDPASFLKKGAEIVRKVYKEIEEELGIKEGWFESTFGDAEATAQWHVKIYSSGSVSTTDSGVNVRLPVHTDPSLISVVLHDVPTRPGGMGLEYLVPGKRSWREVESCGHGRATVIVGSVLEKITGGRYRAARHRVVEKDDGTEGEDRVAATFFFRPGGKKVLTVPPSEKLEGVKVKELPFGTWLRKISKKYQKHKERVRDRVIDKIERGQLREEAKGNGTEGNFINRKQRKVKERMEKLEREKMERELLQSPVVKKPIIDPPIYNHCGSACQLIGDEIIGQEKYLGGECGSDGRIYAIPGCAPHVLRITPETGVTDLVGPEMKGEFKWLRSVKAIDGDGNEAIYGLPCHASSALKIVPATGEITTFGDLGDQEWKYHGGNLAEGRIWCIPQKAKRVLVIDPKTDTVELVGPEFDGICKWYGGLPGTDGCIYGMPQNAGGVLKINPKTREIKIMGELKEGGHKWHGGLLDGEGNIWAIPANADGILKVLPEKQEVKVIGDGKFQTGGHRDDGKYKFLGGVKGVDGKLYMIPCDSDYVVQVDPVKEEVRNVGPNLKDNIYVQTKWQNGFSSPDGSIYCVPLKGEKVLCIRPHKLTADGTPEVDLIGGPYMGLNKWEGGVVGPDGACYCMPLGHRRVLRISPPGANVLKPNNGVMKADVAALRSSNHIVGYSKARKNDTGPEGGKLPKAVRARSKIGYDTGKNRMREVITDMLKAKGGGFVDEGWNGERLEDISLREGVLKKNDKGRSQRGLTEIVEEDEAFRAEFRKLVDDVVLPWMKRKLDAEGIEGRTTFYVQDPPTLRIQPGPCARSVTPHNDQQYGHQPGELNFWVPFTDYEETRTTLWVEENEGAGDFTPLDVTLGEVGVFFGSLNKHFVPANVTRKTRVSIDFRVGVEGFFDKFWSMKGTKDEHHRREVTKG</sequence>
<dbReference type="SUPFAM" id="SSF63829">
    <property type="entry name" value="Calcium-dependent phosphotriesterase"/>
    <property type="match status" value="1"/>
</dbReference>
<dbReference type="InterPro" id="IPR044861">
    <property type="entry name" value="IPNS-like_FE2OG_OXY"/>
</dbReference>
<accession>A0A9W7LFW1</accession>
<evidence type="ECO:0000256" key="1">
    <source>
        <dbReference type="SAM" id="Coils"/>
    </source>
</evidence>
<dbReference type="InterPro" id="IPR050231">
    <property type="entry name" value="Iron_ascorbate_oxido_reductase"/>
</dbReference>
<dbReference type="EMBL" id="BRYA01000445">
    <property type="protein sequence ID" value="GMI48939.1"/>
    <property type="molecule type" value="Genomic_DNA"/>
</dbReference>
<dbReference type="InterPro" id="IPR027443">
    <property type="entry name" value="IPNS-like_sf"/>
</dbReference>
<organism evidence="3 4">
    <name type="scientific">Triparma columacea</name>
    <dbReference type="NCBI Taxonomy" id="722753"/>
    <lineage>
        <taxon>Eukaryota</taxon>
        <taxon>Sar</taxon>
        <taxon>Stramenopiles</taxon>
        <taxon>Ochrophyta</taxon>
        <taxon>Bolidophyceae</taxon>
        <taxon>Parmales</taxon>
        <taxon>Triparmaceae</taxon>
        <taxon>Triparma</taxon>
    </lineage>
</organism>
<protein>
    <recommendedName>
        <fullName evidence="2">Fe2OG dioxygenase domain-containing protein</fullName>
    </recommendedName>
</protein>
<dbReference type="Gene3D" id="2.60.120.330">
    <property type="entry name" value="B-lactam Antibiotic, Isopenicillin N Synthase, Chain"/>
    <property type="match status" value="1"/>
</dbReference>
<dbReference type="InterPro" id="IPR005123">
    <property type="entry name" value="Oxoglu/Fe-dep_dioxygenase_dom"/>
</dbReference>
<dbReference type="PROSITE" id="PS51471">
    <property type="entry name" value="FE2OG_OXY"/>
    <property type="match status" value="1"/>
</dbReference>
<dbReference type="Proteomes" id="UP001165065">
    <property type="component" value="Unassembled WGS sequence"/>
</dbReference>